<dbReference type="Pfam" id="PF05997">
    <property type="entry name" value="Nop52"/>
    <property type="match status" value="1"/>
</dbReference>
<evidence type="ECO:0000256" key="3">
    <source>
        <dbReference type="ARBA" id="ARBA00022552"/>
    </source>
</evidence>
<organism evidence="6 7">
    <name type="scientific">Trypanosoma cruzi</name>
    <dbReference type="NCBI Taxonomy" id="5693"/>
    <lineage>
        <taxon>Eukaryota</taxon>
        <taxon>Discoba</taxon>
        <taxon>Euglenozoa</taxon>
        <taxon>Kinetoplastea</taxon>
        <taxon>Metakinetoplastina</taxon>
        <taxon>Trypanosomatida</taxon>
        <taxon>Trypanosomatidae</taxon>
        <taxon>Trypanosoma</taxon>
        <taxon>Schizotrypanum</taxon>
    </lineage>
</organism>
<dbReference type="PANTHER" id="PTHR13026:SF0">
    <property type="entry name" value="RIBOSOMAL RNA PROCESSING 1B"/>
    <property type="match status" value="1"/>
</dbReference>
<comment type="caution">
    <text evidence="6">The sequence shown here is derived from an EMBL/GenBank/DDBJ whole genome shotgun (WGS) entry which is preliminary data.</text>
</comment>
<proteinExistence type="inferred from homology"/>
<feature type="region of interest" description="Disordered" evidence="5">
    <location>
        <begin position="601"/>
        <end position="669"/>
    </location>
</feature>
<dbReference type="VEuPathDB" id="TriTrypDB:ECC02_003366"/>
<dbReference type="AlphaFoldDB" id="A0A7J6YA50"/>
<dbReference type="VEuPathDB" id="TriTrypDB:BCY84_22759"/>
<feature type="compositionally biased region" description="Low complexity" evidence="5">
    <location>
        <begin position="144"/>
        <end position="160"/>
    </location>
</feature>
<feature type="compositionally biased region" description="Low complexity" evidence="5">
    <location>
        <begin position="168"/>
        <end position="180"/>
    </location>
</feature>
<gene>
    <name evidence="6" type="ORF">ECC02_003366</name>
</gene>
<reference evidence="6 7" key="1">
    <citation type="journal article" date="2019" name="Genome Biol. Evol.">
        <title>Nanopore Sequencing Significantly Improves Genome Assembly of the Protozoan Parasite Trypanosoma cruzi.</title>
        <authorList>
            <person name="Diaz-Viraque F."/>
            <person name="Pita S."/>
            <person name="Greif G."/>
            <person name="de Souza R.C.M."/>
            <person name="Iraola G."/>
            <person name="Robello C."/>
        </authorList>
    </citation>
    <scope>NUCLEOTIDE SEQUENCE [LARGE SCALE GENOMIC DNA]</scope>
    <source>
        <strain evidence="6 7">Berenice</strain>
    </source>
</reference>
<feature type="region of interest" description="Disordered" evidence="5">
    <location>
        <begin position="318"/>
        <end position="366"/>
    </location>
</feature>
<comment type="similarity">
    <text evidence="2">Belongs to the RRP1 family.</text>
</comment>
<evidence type="ECO:0000256" key="5">
    <source>
        <dbReference type="SAM" id="MobiDB-lite"/>
    </source>
</evidence>
<comment type="subcellular location">
    <subcellularLocation>
        <location evidence="1">Nucleus</location>
    </subcellularLocation>
</comment>
<evidence type="ECO:0000256" key="1">
    <source>
        <dbReference type="ARBA" id="ARBA00004123"/>
    </source>
</evidence>
<dbReference type="InterPro" id="IPR010301">
    <property type="entry name" value="RRP1"/>
</dbReference>
<dbReference type="GO" id="GO:0006364">
    <property type="term" value="P:rRNA processing"/>
    <property type="evidence" value="ECO:0007669"/>
    <property type="project" value="UniProtKB-KW"/>
</dbReference>
<dbReference type="GO" id="GO:0005634">
    <property type="term" value="C:nucleus"/>
    <property type="evidence" value="ECO:0007669"/>
    <property type="project" value="UniProtKB-SubCell"/>
</dbReference>
<keyword evidence="4" id="KW-0539">Nucleus</keyword>
<accession>A0A7J6YA50</accession>
<feature type="compositionally biased region" description="Basic and acidic residues" evidence="5">
    <location>
        <begin position="660"/>
        <end position="669"/>
    </location>
</feature>
<protein>
    <submittedName>
        <fullName evidence="6">Uncharacterized protein</fullName>
    </submittedName>
</protein>
<dbReference type="EMBL" id="JABDHM010000018">
    <property type="protein sequence ID" value="KAF5223634.1"/>
    <property type="molecule type" value="Genomic_DNA"/>
</dbReference>
<dbReference type="PANTHER" id="PTHR13026">
    <property type="entry name" value="NNP-1 PROTEIN NOVEL NUCLEAR PROTEIN 1 NOP52"/>
    <property type="match status" value="1"/>
</dbReference>
<feature type="compositionally biased region" description="Basic residues" evidence="5">
    <location>
        <begin position="639"/>
        <end position="659"/>
    </location>
</feature>
<name>A0A7J6YA50_TRYCR</name>
<feature type="region of interest" description="Disordered" evidence="5">
    <location>
        <begin position="130"/>
        <end position="186"/>
    </location>
</feature>
<evidence type="ECO:0000256" key="2">
    <source>
        <dbReference type="ARBA" id="ARBA00006374"/>
    </source>
</evidence>
<evidence type="ECO:0000256" key="4">
    <source>
        <dbReference type="ARBA" id="ARBA00023242"/>
    </source>
</evidence>
<dbReference type="GO" id="GO:0030688">
    <property type="term" value="C:preribosome, small subunit precursor"/>
    <property type="evidence" value="ECO:0007669"/>
    <property type="project" value="InterPro"/>
</dbReference>
<dbReference type="Proteomes" id="UP000583944">
    <property type="component" value="Unassembled WGS sequence"/>
</dbReference>
<feature type="compositionally biased region" description="Basic and acidic residues" evidence="5">
    <location>
        <begin position="130"/>
        <end position="140"/>
    </location>
</feature>
<evidence type="ECO:0000313" key="6">
    <source>
        <dbReference type="EMBL" id="KAF5223634.1"/>
    </source>
</evidence>
<keyword evidence="3" id="KW-0698">rRNA processing</keyword>
<sequence length="669" mass="75661">MKIKKKELRRREAQLPINYPHPEVADASVSVEAAIFNAEETRVEAICRRLAHNEVAVRDAVLAELPRYIRSVTQRLVGLEACVDLAALRRFIVMQSGGKGGRCGTSGGGAGGEKRVVINVLRELEAYRNREENARREQRRQAAIRRLQQERQQAARGGDNNNRDDNNNNKNNNNDNNNNNSTGDKNYMAAEKEGEEGLKMRDAERKSLRQIYGEWISVWCEMELVLLKLSRGLFFCLWHSDKPLVQLECAQRIARLIHVPHTNSGKILLFSCLIRVLMREWRSMDRHRADKFLALVRKMIYELACLLESLEAEARLQQQRGDDNEAGTNGGVDRSAPAGGTVASRGASPLAGRKRERNEDEGGPFHGDADVLTHDPLCRALDEACYVFQGQLLPEPTAVGLSMHVCDVLFDELCRAALSTALFVALSDRIALHAMSRGNCVEKRVLDYFISPMAGGMLSSRRREQHQQKDGQLTSVGALNKRKRCRKEEKSGSCSGHEESAAHAAADAETRAILLQLADCCKNYSVARRTVHSVRVMFTEGEMALRQAANPDGYEELTRGELRRRIEREVAEVGETRHAVVEERRNLRRLRQQEKKQQLLRLKKKKKEKKGSIVAAAAADNDDDEDEDEAEAVKQKLEKMKKKTRRPQPRDTKRKKHYTLTKEDLYGDE</sequence>
<evidence type="ECO:0000313" key="7">
    <source>
        <dbReference type="Proteomes" id="UP000583944"/>
    </source>
</evidence>
<feature type="compositionally biased region" description="Acidic residues" evidence="5">
    <location>
        <begin position="620"/>
        <end position="630"/>
    </location>
</feature>